<dbReference type="InterPro" id="IPR011707">
    <property type="entry name" value="Cu-oxidase-like_N"/>
</dbReference>
<dbReference type="PRINTS" id="PR00695">
    <property type="entry name" value="CUNO2RDTASE"/>
</dbReference>
<gene>
    <name evidence="15" type="ORF">A605_06075</name>
</gene>
<keyword evidence="13" id="KW-0812">Transmembrane</keyword>
<dbReference type="Proteomes" id="UP000011723">
    <property type="component" value="Chromosome"/>
</dbReference>
<feature type="binding site" description="type 1 copper site" evidence="12">
    <location>
        <position position="265"/>
    </location>
    <ligand>
        <name>Cu cation</name>
        <dbReference type="ChEBI" id="CHEBI:23378"/>
        <label>1</label>
    </ligand>
</feature>
<evidence type="ECO:0000256" key="4">
    <source>
        <dbReference type="ARBA" id="ARBA00011233"/>
    </source>
</evidence>
<feature type="domain" description="Plastocyanin-like" evidence="14">
    <location>
        <begin position="224"/>
        <end position="328"/>
    </location>
</feature>
<feature type="transmembrane region" description="Helical" evidence="13">
    <location>
        <begin position="21"/>
        <end position="41"/>
    </location>
</feature>
<dbReference type="CDD" id="cd04208">
    <property type="entry name" value="CuRO_2_CuNIR"/>
    <property type="match status" value="1"/>
</dbReference>
<dbReference type="GO" id="GO:0005507">
    <property type="term" value="F:copper ion binding"/>
    <property type="evidence" value="ECO:0007669"/>
    <property type="project" value="InterPro"/>
</dbReference>
<evidence type="ECO:0000256" key="12">
    <source>
        <dbReference type="PIRSR" id="PIRSR601287-1"/>
    </source>
</evidence>
<dbReference type="OrthoDB" id="345021at2"/>
<keyword evidence="8" id="KW-0677">Repeat</keyword>
<evidence type="ECO:0000256" key="3">
    <source>
        <dbReference type="ARBA" id="ARBA00010609"/>
    </source>
</evidence>
<reference evidence="15 16" key="1">
    <citation type="journal article" date="2012" name="Stand. Genomic Sci.">
        <title>Genome sequence of the halotolerant bacterium Corynebacterium halotolerans type strain YIM 70093(T) (= DSM 44683(T)).</title>
        <authorList>
            <person name="Ruckert C."/>
            <person name="Albersmeier A."/>
            <person name="Al-Dilaimi A."/>
            <person name="Niehaus K."/>
            <person name="Szczepanowski R."/>
            <person name="Kalinowski J."/>
        </authorList>
    </citation>
    <scope>NUCLEOTIDE SEQUENCE [LARGE SCALE GENOMIC DNA]</scope>
    <source>
        <strain evidence="15">YIM 70093</strain>
    </source>
</reference>
<dbReference type="HOGENOM" id="CLU_031740_4_0_11"/>
<keyword evidence="16" id="KW-1185">Reference proteome</keyword>
<evidence type="ECO:0000313" key="15">
    <source>
        <dbReference type="EMBL" id="AGF72221.1"/>
    </source>
</evidence>
<proteinExistence type="inferred from homology"/>
<evidence type="ECO:0000256" key="11">
    <source>
        <dbReference type="ARBA" id="ARBA00049340"/>
    </source>
</evidence>
<evidence type="ECO:0000256" key="10">
    <source>
        <dbReference type="ARBA" id="ARBA00023008"/>
    </source>
</evidence>
<dbReference type="PANTHER" id="PTHR11709:SF394">
    <property type="entry name" value="FI03373P-RELATED"/>
    <property type="match status" value="1"/>
</dbReference>
<sequence>MTPPPGSPSGPGSADRTRGAWASWLLIGLAVAAVVVLSVALTPSTNTADGTTTASAGDGSVAAATAETVTHQVRIEGMAFIPAAVEVPAGTRLVLEITNDDELRHDLAINGQRSGDIPPGETVTFDAGVFGESAEGWCTIAGHKAMGMTFRVDVTGGDGGAMAGVDHTASAAGSPANPFVDVPTPAERQLDPGGDFLAHDPVLAPAPEGDVHEIELVMTEEVREVAPGHQQVQWLFNGTAPGPVLRGKVGDTFRVKLVNEGTMSHSVDFHAGEVSPDAAMSTIQPGESLVYEFTARRAGIWMYHCATAPMSLHIANGMAGAVVIDPPAGSQLALGGVDHEYLLVGHEVFLGQEDVGADAQRVSDGLYDLTAFNGHPNQYDHRPLEIGVGESARFWVLNAGPDNPLSFHIVGEIFDTVFTEGRYTIRDGLAQSTGAQVLPLVPAQAGFVEVTFDEPGTYTFVNHVMTDAEKGQHGRIVVE</sequence>
<accession>M1P6C3</accession>
<feature type="binding site" description="type 1 copper site" evidence="12">
    <location>
        <position position="270"/>
    </location>
    <ligand>
        <name>Cu cation</name>
        <dbReference type="ChEBI" id="CHEBI:23378"/>
        <label>1</label>
    </ligand>
</feature>
<organism evidence="15 16">
    <name type="scientific">Corynebacterium halotolerans YIM 70093 = DSM 44683</name>
    <dbReference type="NCBI Taxonomy" id="1121362"/>
    <lineage>
        <taxon>Bacteria</taxon>
        <taxon>Bacillati</taxon>
        <taxon>Actinomycetota</taxon>
        <taxon>Actinomycetes</taxon>
        <taxon>Mycobacteriales</taxon>
        <taxon>Corynebacteriaceae</taxon>
        <taxon>Corynebacterium</taxon>
    </lineage>
</organism>
<feature type="binding site" description="type 1 copper site" evidence="12">
    <location>
        <position position="313"/>
    </location>
    <ligand>
        <name>Cu cation</name>
        <dbReference type="ChEBI" id="CHEBI:23378"/>
        <label>1</label>
    </ligand>
</feature>
<dbReference type="eggNOG" id="COG2132">
    <property type="taxonomic scope" value="Bacteria"/>
</dbReference>
<dbReference type="Pfam" id="PF07732">
    <property type="entry name" value="Cu-oxidase_3"/>
    <property type="match status" value="1"/>
</dbReference>
<evidence type="ECO:0000256" key="9">
    <source>
        <dbReference type="ARBA" id="ARBA00023002"/>
    </source>
</evidence>
<name>M1P6C3_9CORY</name>
<evidence type="ECO:0000256" key="8">
    <source>
        <dbReference type="ARBA" id="ARBA00022737"/>
    </source>
</evidence>
<dbReference type="STRING" id="1121362.A605_06075"/>
<comment type="subunit">
    <text evidence="4">Homotrimer.</text>
</comment>
<keyword evidence="13" id="KW-1133">Transmembrane helix</keyword>
<protein>
    <recommendedName>
        <fullName evidence="6">Copper-containing nitrite reductase</fullName>
        <ecNumber evidence="5">1.7.2.1</ecNumber>
    </recommendedName>
</protein>
<feature type="binding site" description="type 1 copper site" evidence="12">
    <location>
        <position position="304"/>
    </location>
    <ligand>
        <name>Cu cation</name>
        <dbReference type="ChEBI" id="CHEBI:23378"/>
        <label>1</label>
    </ligand>
</feature>
<comment type="similarity">
    <text evidence="3">Belongs to the multicopper oxidase family.</text>
</comment>
<comment type="catalytic activity">
    <reaction evidence="11">
        <text>nitric oxide + Fe(III)-[cytochrome c] + H2O = Fe(II)-[cytochrome c] + nitrite + 2 H(+)</text>
        <dbReference type="Rhea" id="RHEA:15233"/>
        <dbReference type="Rhea" id="RHEA-COMP:10350"/>
        <dbReference type="Rhea" id="RHEA-COMP:14399"/>
        <dbReference type="ChEBI" id="CHEBI:15377"/>
        <dbReference type="ChEBI" id="CHEBI:15378"/>
        <dbReference type="ChEBI" id="CHEBI:16301"/>
        <dbReference type="ChEBI" id="CHEBI:16480"/>
        <dbReference type="ChEBI" id="CHEBI:29033"/>
        <dbReference type="ChEBI" id="CHEBI:29034"/>
        <dbReference type="EC" id="1.7.2.1"/>
    </reaction>
</comment>
<evidence type="ECO:0000256" key="5">
    <source>
        <dbReference type="ARBA" id="ARBA00011882"/>
    </source>
</evidence>
<keyword evidence="9" id="KW-0560">Oxidoreductase</keyword>
<evidence type="ECO:0000256" key="2">
    <source>
        <dbReference type="ARBA" id="ARBA00001973"/>
    </source>
</evidence>
<dbReference type="InterPro" id="IPR008972">
    <property type="entry name" value="Cupredoxin"/>
</dbReference>
<dbReference type="PANTHER" id="PTHR11709">
    <property type="entry name" value="MULTI-COPPER OXIDASE"/>
    <property type="match status" value="1"/>
</dbReference>
<keyword evidence="13" id="KW-0472">Membrane</keyword>
<dbReference type="GO" id="GO:0050421">
    <property type="term" value="F:nitrite reductase (NO-forming) activity"/>
    <property type="evidence" value="ECO:0007669"/>
    <property type="project" value="UniProtKB-EC"/>
</dbReference>
<dbReference type="PATRIC" id="fig|1121362.3.peg.1224"/>
<dbReference type="SUPFAM" id="SSF49503">
    <property type="entry name" value="Cupredoxins"/>
    <property type="match status" value="3"/>
</dbReference>
<evidence type="ECO:0000256" key="7">
    <source>
        <dbReference type="ARBA" id="ARBA00022723"/>
    </source>
</evidence>
<comment type="cofactor">
    <cofactor evidence="1 12">
        <name>Cu(+)</name>
        <dbReference type="ChEBI" id="CHEBI:49552"/>
    </cofactor>
</comment>
<keyword evidence="10 12" id="KW-0186">Copper</keyword>
<feature type="binding site" description="type 1 copper site" evidence="12">
    <location>
        <position position="305"/>
    </location>
    <ligand>
        <name>Cu cation</name>
        <dbReference type="ChEBI" id="CHEBI:23378"/>
        <label>1</label>
    </ligand>
</feature>
<feature type="binding site" description="type 1 copper site" evidence="12">
    <location>
        <position position="463"/>
    </location>
    <ligand>
        <name>Cu cation</name>
        <dbReference type="ChEBI" id="CHEBI:23378"/>
        <label>1</label>
    </ligand>
</feature>
<dbReference type="AlphaFoldDB" id="M1P6C3"/>
<dbReference type="KEGG" id="chn:A605_06075"/>
<keyword evidence="7 12" id="KW-0479">Metal-binding</keyword>
<evidence type="ECO:0000256" key="13">
    <source>
        <dbReference type="SAM" id="Phobius"/>
    </source>
</evidence>
<evidence type="ECO:0000256" key="1">
    <source>
        <dbReference type="ARBA" id="ARBA00001960"/>
    </source>
</evidence>
<evidence type="ECO:0000259" key="14">
    <source>
        <dbReference type="Pfam" id="PF07732"/>
    </source>
</evidence>
<dbReference type="InterPro" id="IPR045087">
    <property type="entry name" value="Cu-oxidase_fam"/>
</dbReference>
<feature type="binding site" description="type 1 copper site" evidence="12">
    <location>
        <position position="318"/>
    </location>
    <ligand>
        <name>Cu cation</name>
        <dbReference type="ChEBI" id="CHEBI:23378"/>
        <label>1</label>
    </ligand>
</feature>
<evidence type="ECO:0000313" key="16">
    <source>
        <dbReference type="Proteomes" id="UP000011723"/>
    </source>
</evidence>
<dbReference type="CDD" id="cd11020">
    <property type="entry name" value="CuRO_1_CuNIR"/>
    <property type="match status" value="1"/>
</dbReference>
<dbReference type="InterPro" id="IPR001287">
    <property type="entry name" value="NO2-reductase_Cu"/>
</dbReference>
<dbReference type="Gene3D" id="2.60.40.420">
    <property type="entry name" value="Cupredoxins - blue copper proteins"/>
    <property type="match status" value="3"/>
</dbReference>
<evidence type="ECO:0000256" key="6">
    <source>
        <dbReference type="ARBA" id="ARBA00017290"/>
    </source>
</evidence>
<dbReference type="EMBL" id="CP003697">
    <property type="protein sequence ID" value="AGF72221.1"/>
    <property type="molecule type" value="Genomic_DNA"/>
</dbReference>
<dbReference type="RefSeq" id="WP_015400640.1">
    <property type="nucleotide sequence ID" value="NC_020302.1"/>
</dbReference>
<comment type="cofactor">
    <cofactor evidence="2 12">
        <name>Cu(2+)</name>
        <dbReference type="ChEBI" id="CHEBI:29036"/>
    </cofactor>
</comment>
<dbReference type="EC" id="1.7.2.1" evidence="5"/>